<evidence type="ECO:0000313" key="4">
    <source>
        <dbReference type="Proteomes" id="UP000000702"/>
    </source>
</evidence>
<organism evidence="3 4">
    <name type="scientific">Trypanosoma congolense (strain IL3000)</name>
    <dbReference type="NCBI Taxonomy" id="1068625"/>
    <lineage>
        <taxon>Eukaryota</taxon>
        <taxon>Discoba</taxon>
        <taxon>Euglenozoa</taxon>
        <taxon>Kinetoplastea</taxon>
        <taxon>Metakinetoplastina</taxon>
        <taxon>Trypanosomatida</taxon>
        <taxon>Trypanosomatidae</taxon>
        <taxon>Trypanosoma</taxon>
        <taxon>Nannomonas</taxon>
    </lineage>
</organism>
<sequence length="341" mass="37054">MEPQVKQELRVTFTEEDGNVNSEVQKPVAPGPSREEQQEVPDESSAQIRSKIKKLLDKRALYRTIIIILLVLSIVTLLDVVATSTMLVPTFANDTRNAVLVVAPSLHPQLLEHSMETNKAPFMGLIATSGRTYFRNRKTPLQKEAYSALKRKTSGEQCITQLNSPHNELLHELVMSQKRLVVLPPPSNPVNLSACGTVGGGQGVEILPESSGKGQMFADNVFKAFERLTNSNGNLLYVHTDVGSGAVDSGEGYLSVLSEISNIDRALQRLSVIMSDRARRLQEKWMVMVVASEGNATGGVSLLTTTFIGDQVVDSLPESGHSAGTDVHSMLANWFGLSSSA</sequence>
<proteinExistence type="predicted"/>
<dbReference type="VEuPathDB" id="TriTrypDB:TcIL3000_0_03370"/>
<feature type="transmembrane region" description="Helical" evidence="2">
    <location>
        <begin position="60"/>
        <end position="82"/>
    </location>
</feature>
<comment type="caution">
    <text evidence="3">The sequence shown here is derived from an EMBL/GenBank/DDBJ whole genome shotgun (WGS) entry which is preliminary data.</text>
</comment>
<dbReference type="Proteomes" id="UP000000702">
    <property type="component" value="Unassembled WGS sequence"/>
</dbReference>
<dbReference type="EMBL" id="CAEQ01000706">
    <property type="protein sequence ID" value="CCD12396.1"/>
    <property type="molecule type" value="Genomic_DNA"/>
</dbReference>
<gene>
    <name evidence="3" type="ORF">TCIL3000_0_03370</name>
</gene>
<keyword evidence="2" id="KW-0812">Transmembrane</keyword>
<evidence type="ECO:0000256" key="1">
    <source>
        <dbReference type="SAM" id="MobiDB-lite"/>
    </source>
</evidence>
<keyword evidence="2" id="KW-1133">Transmembrane helix</keyword>
<feature type="region of interest" description="Disordered" evidence="1">
    <location>
        <begin position="16"/>
        <end position="44"/>
    </location>
</feature>
<dbReference type="OMA" id="TAGANPC"/>
<accession>F9W5E4</accession>
<reference evidence="4" key="1">
    <citation type="submission" date="2011-07" db="EMBL/GenBank/DDBJ databases">
        <title>Divergent evolution of antigenic variation in African trypanosomes.</title>
        <authorList>
            <person name="Jackson A.P."/>
            <person name="Berry A."/>
            <person name="Allison H.C."/>
            <person name="Burton P."/>
            <person name="Anderson J."/>
            <person name="Aslett M."/>
            <person name="Brown R."/>
            <person name="Corton N."/>
            <person name="Harris D."/>
            <person name="Hauser H."/>
            <person name="Gamble J."/>
            <person name="Gilderthorp R."/>
            <person name="McQuillan J."/>
            <person name="Quail M.A."/>
            <person name="Sanders M."/>
            <person name="Van Tonder A."/>
            <person name="Ginger M.L."/>
            <person name="Donelson J.E."/>
            <person name="Field M.C."/>
            <person name="Barry J.D."/>
            <person name="Berriman M."/>
            <person name="Hertz-Fowler C."/>
        </authorList>
    </citation>
    <scope>NUCLEOTIDE SEQUENCE [LARGE SCALE GENOMIC DNA]</scope>
    <source>
        <strain evidence="4">IL3000</strain>
    </source>
</reference>
<evidence type="ECO:0000313" key="3">
    <source>
        <dbReference type="EMBL" id="CCD12396.1"/>
    </source>
</evidence>
<reference evidence="3 4" key="2">
    <citation type="journal article" date="2012" name="Proc. Natl. Acad. Sci. U.S.A.">
        <title>Antigenic diversity is generated by distinct evolutionary mechanisms in African trypanosome species.</title>
        <authorList>
            <person name="Jackson A.P."/>
            <person name="Berry A."/>
            <person name="Aslett M."/>
            <person name="Allison H.C."/>
            <person name="Burton P."/>
            <person name="Vavrova-Anderson J."/>
            <person name="Brown R."/>
            <person name="Browne H."/>
            <person name="Corton N."/>
            <person name="Hauser H."/>
            <person name="Gamble J."/>
            <person name="Gilderthorp R."/>
            <person name="Marcello L."/>
            <person name="McQuillan J."/>
            <person name="Otto T.D."/>
            <person name="Quail M.A."/>
            <person name="Sanders M.J."/>
            <person name="van Tonder A."/>
            <person name="Ginger M.L."/>
            <person name="Field M.C."/>
            <person name="Barry J.D."/>
            <person name="Hertz-Fowler C."/>
            <person name="Berriman M."/>
        </authorList>
    </citation>
    <scope>NUCLEOTIDE SEQUENCE [LARGE SCALE GENOMIC DNA]</scope>
    <source>
        <strain evidence="3 4">IL3000</strain>
    </source>
</reference>
<keyword evidence="4" id="KW-1185">Reference proteome</keyword>
<keyword evidence="2" id="KW-0472">Membrane</keyword>
<dbReference type="AlphaFoldDB" id="F9W5E4"/>
<evidence type="ECO:0000256" key="2">
    <source>
        <dbReference type="SAM" id="Phobius"/>
    </source>
</evidence>
<protein>
    <submittedName>
        <fullName evidence="3">WGS project CAEQ00000000 data, annotated contig 131</fullName>
    </submittedName>
</protein>
<name>F9W5E4_TRYCI</name>